<protein>
    <submittedName>
        <fullName evidence="1">LysE family transporter</fullName>
    </submittedName>
</protein>
<sequence length="204" mass="22913">MLNEFLLLTIAHIIAVASPGADFAVVLRNTLSAGKKAGVVTAIGIGCGISVHIVYTVLGVAVVLSQSEMLFNGIKIIGAIYLLWLAWQALQSRAKRAAKNYQPQSVSLKNHQAFYQGFLTNVFNPKATVFFLALFTSIVSQTTPWWIQSLYGLWLVVYIMLWFVVVAWVFSRKKVLDWYQTHGHYFDWGMGIFLIFIAFKLFLG</sequence>
<evidence type="ECO:0000313" key="1">
    <source>
        <dbReference type="EMBL" id="MET1257053.1"/>
    </source>
</evidence>
<comment type="caution">
    <text evidence="1">The sequence shown here is derived from an EMBL/GenBank/DDBJ whole genome shotgun (WGS) entry which is preliminary data.</text>
</comment>
<name>A0ABV2BYQ2_9GAMM</name>
<dbReference type="Pfam" id="PF01810">
    <property type="entry name" value="LysE"/>
    <property type="match status" value="1"/>
</dbReference>
<dbReference type="PANTHER" id="PTHR30086">
    <property type="entry name" value="ARGININE EXPORTER PROTEIN ARGO"/>
    <property type="match status" value="1"/>
</dbReference>
<dbReference type="InterPro" id="IPR001123">
    <property type="entry name" value="LeuE-type"/>
</dbReference>
<dbReference type="PIRSF" id="PIRSF006324">
    <property type="entry name" value="LeuE"/>
    <property type="match status" value="1"/>
</dbReference>
<keyword evidence="2" id="KW-1185">Reference proteome</keyword>
<accession>A0ABV2BYQ2</accession>
<evidence type="ECO:0000313" key="2">
    <source>
        <dbReference type="Proteomes" id="UP001548189"/>
    </source>
</evidence>
<dbReference type="EMBL" id="JBEVCJ010000033">
    <property type="protein sequence ID" value="MET1257053.1"/>
    <property type="molecule type" value="Genomic_DNA"/>
</dbReference>
<dbReference type="PANTHER" id="PTHR30086:SF20">
    <property type="entry name" value="ARGININE EXPORTER PROTEIN ARGO-RELATED"/>
    <property type="match status" value="1"/>
</dbReference>
<proteinExistence type="predicted"/>
<gene>
    <name evidence="1" type="ORF">ABVT43_18060</name>
</gene>
<organism evidence="1 2">
    <name type="scientific">Aliikangiella maris</name>
    <dbReference type="NCBI Taxonomy" id="3162458"/>
    <lineage>
        <taxon>Bacteria</taxon>
        <taxon>Pseudomonadati</taxon>
        <taxon>Pseudomonadota</taxon>
        <taxon>Gammaproteobacteria</taxon>
        <taxon>Oceanospirillales</taxon>
        <taxon>Pleioneaceae</taxon>
        <taxon>Aliikangiella</taxon>
    </lineage>
</organism>
<reference evidence="1 2" key="1">
    <citation type="submission" date="2024-06" db="EMBL/GenBank/DDBJ databases">
        <authorList>
            <person name="Li F."/>
        </authorList>
    </citation>
    <scope>NUCLEOTIDE SEQUENCE [LARGE SCALE GENOMIC DNA]</scope>
    <source>
        <strain evidence="1 2">GXAS 311</strain>
    </source>
</reference>
<dbReference type="Proteomes" id="UP001548189">
    <property type="component" value="Unassembled WGS sequence"/>
</dbReference>